<dbReference type="Proteomes" id="UP000087171">
    <property type="component" value="Chromosome Ca8"/>
</dbReference>
<dbReference type="AlphaFoldDB" id="A0A1S2YX68"/>
<dbReference type="GeneID" id="101512906"/>
<organism evidence="2 3">
    <name type="scientific">Cicer arietinum</name>
    <name type="common">Chickpea</name>
    <name type="synonym">Garbanzo</name>
    <dbReference type="NCBI Taxonomy" id="3827"/>
    <lineage>
        <taxon>Eukaryota</taxon>
        <taxon>Viridiplantae</taxon>
        <taxon>Streptophyta</taxon>
        <taxon>Embryophyta</taxon>
        <taxon>Tracheophyta</taxon>
        <taxon>Spermatophyta</taxon>
        <taxon>Magnoliopsida</taxon>
        <taxon>eudicotyledons</taxon>
        <taxon>Gunneridae</taxon>
        <taxon>Pentapetalae</taxon>
        <taxon>rosids</taxon>
        <taxon>fabids</taxon>
        <taxon>Fabales</taxon>
        <taxon>Fabaceae</taxon>
        <taxon>Papilionoideae</taxon>
        <taxon>50 kb inversion clade</taxon>
        <taxon>NPAAA clade</taxon>
        <taxon>Hologalegina</taxon>
        <taxon>IRL clade</taxon>
        <taxon>Cicereae</taxon>
        <taxon>Cicer</taxon>
    </lineage>
</organism>
<reference evidence="2" key="1">
    <citation type="journal article" date="2013" name="Nat. Biotechnol.">
        <title>Draft genome sequence of chickpea (Cicer arietinum) provides a resource for trait improvement.</title>
        <authorList>
            <person name="Varshney R.K."/>
            <person name="Song C."/>
            <person name="Saxena R.K."/>
            <person name="Azam S."/>
            <person name="Yu S."/>
            <person name="Sharpe A.G."/>
            <person name="Cannon S."/>
            <person name="Baek J."/>
            <person name="Rosen B.D."/>
            <person name="Tar'an B."/>
            <person name="Millan T."/>
            <person name="Zhang X."/>
            <person name="Ramsay L.D."/>
            <person name="Iwata A."/>
            <person name="Wang Y."/>
            <person name="Nelson W."/>
            <person name="Farmer A.D."/>
            <person name="Gaur P.M."/>
            <person name="Soderlund C."/>
            <person name="Penmetsa R.V."/>
            <person name="Xu C."/>
            <person name="Bharti A.K."/>
            <person name="He W."/>
            <person name="Winter P."/>
            <person name="Zhao S."/>
            <person name="Hane J.K."/>
            <person name="Carrasquilla-Garcia N."/>
            <person name="Condie J.A."/>
            <person name="Upadhyaya H.D."/>
            <person name="Luo M.C."/>
            <person name="Thudi M."/>
            <person name="Gowda C.L."/>
            <person name="Singh N.P."/>
            <person name="Lichtenzveig J."/>
            <person name="Gali K.K."/>
            <person name="Rubio J."/>
            <person name="Nadarajan N."/>
            <person name="Dolezel J."/>
            <person name="Bansal K.C."/>
            <person name="Xu X."/>
            <person name="Edwards D."/>
            <person name="Zhang G."/>
            <person name="Kahl G."/>
            <person name="Gil J."/>
            <person name="Singh K.B."/>
            <person name="Datta S.K."/>
            <person name="Jackson S.A."/>
            <person name="Wang J."/>
            <person name="Cook D.R."/>
        </authorList>
    </citation>
    <scope>NUCLEOTIDE SEQUENCE [LARGE SCALE GENOMIC DNA]</scope>
    <source>
        <strain evidence="2">cv. CDC Frontier</strain>
    </source>
</reference>
<dbReference type="CDD" id="cd00298">
    <property type="entry name" value="ACD_sHsps_p23-like"/>
    <property type="match status" value="1"/>
</dbReference>
<dbReference type="SUPFAM" id="SSF49764">
    <property type="entry name" value="HSP20-like chaperones"/>
    <property type="match status" value="1"/>
</dbReference>
<dbReference type="PANTHER" id="PTHR33879:SF3">
    <property type="entry name" value="17.6 KDA CLASS II HEAT SHOCK PROTEIN-RELATED"/>
    <property type="match status" value="1"/>
</dbReference>
<dbReference type="KEGG" id="cam:101512906"/>
<evidence type="ECO:0000313" key="2">
    <source>
        <dbReference type="Proteomes" id="UP000087171"/>
    </source>
</evidence>
<evidence type="ECO:0000313" key="3">
    <source>
        <dbReference type="RefSeq" id="XP_004511367.1"/>
    </source>
</evidence>
<sequence length="159" mass="17934">MSCRKWNISIQYNIMNSVSEAETILGCFTNNNNNKLRRLPHVFSKILQLPLPSDADVSVEEHPNCFRFVAETNSLGHVETHTLHIHPGVTKIIVRATHSLQFSLDDLNPHIWRLRLPESIIPELATAVFVDGELVVTVPKADDDDDEESTEANDCSTIY</sequence>
<dbReference type="InterPro" id="IPR008978">
    <property type="entry name" value="HSP20-like_chaperone"/>
</dbReference>
<dbReference type="RefSeq" id="XP_004511367.1">
    <property type="nucleotide sequence ID" value="XM_004511310.3"/>
</dbReference>
<protein>
    <submittedName>
        <fullName evidence="3">Uncharacterized protein LOC101512906</fullName>
    </submittedName>
</protein>
<gene>
    <name evidence="3" type="primary">LOC101512906</name>
</gene>
<name>A0A1S2YX68_CICAR</name>
<keyword evidence="2" id="KW-1185">Reference proteome</keyword>
<dbReference type="eggNOG" id="ENOG502S2PF">
    <property type="taxonomic scope" value="Eukaryota"/>
</dbReference>
<dbReference type="PaxDb" id="3827-XP_004511367.1"/>
<dbReference type="PANTHER" id="PTHR33879">
    <property type="entry name" value="17.6 KDA CLASS II HEAT SHOCK PROTEIN-RELATED"/>
    <property type="match status" value="1"/>
</dbReference>
<reference evidence="3" key="2">
    <citation type="submission" date="2025-08" db="UniProtKB">
        <authorList>
            <consortium name="RefSeq"/>
        </authorList>
    </citation>
    <scope>IDENTIFICATION</scope>
    <source>
        <tissue evidence="3">Etiolated seedlings</tissue>
    </source>
</reference>
<proteinExistence type="predicted"/>
<dbReference type="STRING" id="3827.A0A1S2YX68"/>
<accession>A0A1S2YX68</accession>
<feature type="region of interest" description="Disordered" evidence="1">
    <location>
        <begin position="140"/>
        <end position="159"/>
    </location>
</feature>
<dbReference type="OrthoDB" id="1922291at2759"/>
<evidence type="ECO:0000256" key="1">
    <source>
        <dbReference type="SAM" id="MobiDB-lite"/>
    </source>
</evidence>
<feature type="compositionally biased region" description="Acidic residues" evidence="1">
    <location>
        <begin position="142"/>
        <end position="151"/>
    </location>
</feature>